<evidence type="ECO:0000256" key="6">
    <source>
        <dbReference type="RuleBase" id="RU362125"/>
    </source>
</evidence>
<dbReference type="PANTHER" id="PTHR43292:SF3">
    <property type="entry name" value="ACYL-COA DEHYDROGENASE FADE29"/>
    <property type="match status" value="1"/>
</dbReference>
<dbReference type="GO" id="GO:0050660">
    <property type="term" value="F:flavin adenine dinucleotide binding"/>
    <property type="evidence" value="ECO:0007669"/>
    <property type="project" value="InterPro"/>
</dbReference>
<reference evidence="10 11" key="1">
    <citation type="submission" date="2015-12" db="EMBL/GenBank/DDBJ databases">
        <title>Draft genome sequence of Mesorhizobium sp. UFLA 01-765, a multitolerant efficient symbiont and plant-growth promoting strain isolated from Zn-mining soil using Leucaena leucocephala as a trap plant.</title>
        <authorList>
            <person name="Rangel W.M."/>
            <person name="Thijs S."/>
            <person name="Longatti S.M."/>
            <person name="Moreira F.M."/>
            <person name="Weyens N."/>
            <person name="Vangronsveld J."/>
            <person name="Van Hamme J.D."/>
            <person name="Bottos E.M."/>
            <person name="Rineau F."/>
        </authorList>
    </citation>
    <scope>NUCLEOTIDE SEQUENCE [LARGE SCALE GENOMIC DNA]</scope>
    <source>
        <strain evidence="10 11">UFLA 01-765</strain>
    </source>
</reference>
<sequence>MVLAFVLDERTEAFRTRVAQTIASALPQDIRTQVADQRVDISRTDQATWQSLLNSFGWGGVGIPVEYGGPDWTDEEYFVFSRELGRADAPRPPLYGLKMVAPTLIRFGTAEQITRYLPDIIAGRAFWCQAFSEPNAGSDLAGLSCAANKTGDGYEITGSKVWISEAHHADFTFGLFRTNSAGRKQEGITALVVDMKSPGITVRPLPNYEGTHECNEIFFDQVKVPNSNLIGEEDNGWAVAKFLLGVERFDTAEVPRSIATLRHIRARIVALEKQEYGVEHVRELKVRLARLEIDLRALAAAECRYVLGTPQHVLTGTEPSLLKWLGTELQQDLLELLMDAYGEQAQAGLPAAHSKPDATRPVEGGFAGRAFHRYRTTTIYAGSSEIQKELIARTILGRRS</sequence>
<evidence type="ECO:0008006" key="12">
    <source>
        <dbReference type="Google" id="ProtNLM"/>
    </source>
</evidence>
<dbReference type="AlphaFoldDB" id="A0A101KU16"/>
<dbReference type="OrthoDB" id="9775090at2"/>
<dbReference type="Pfam" id="PF02771">
    <property type="entry name" value="Acyl-CoA_dh_N"/>
    <property type="match status" value="1"/>
</dbReference>
<dbReference type="InterPro" id="IPR013786">
    <property type="entry name" value="AcylCoA_DH/ox_N"/>
</dbReference>
<evidence type="ECO:0000256" key="5">
    <source>
        <dbReference type="ARBA" id="ARBA00023002"/>
    </source>
</evidence>
<evidence type="ECO:0000256" key="4">
    <source>
        <dbReference type="ARBA" id="ARBA00022827"/>
    </source>
</evidence>
<dbReference type="InterPro" id="IPR037069">
    <property type="entry name" value="AcylCoA_DH/ox_N_sf"/>
</dbReference>
<dbReference type="Gene3D" id="1.10.540.10">
    <property type="entry name" value="Acyl-CoA dehydrogenase/oxidase, N-terminal domain"/>
    <property type="match status" value="1"/>
</dbReference>
<dbReference type="InterPro" id="IPR009100">
    <property type="entry name" value="AcylCoA_DH/oxidase_NM_dom_sf"/>
</dbReference>
<evidence type="ECO:0000313" key="11">
    <source>
        <dbReference type="Proteomes" id="UP000053176"/>
    </source>
</evidence>
<comment type="caution">
    <text evidence="10">The sequence shown here is derived from an EMBL/GenBank/DDBJ whole genome shotgun (WGS) entry which is preliminary data.</text>
</comment>
<keyword evidence="4 6" id="KW-0274">FAD</keyword>
<feature type="domain" description="Acyl-CoA dehydrogenase/oxidase C-terminal" evidence="7">
    <location>
        <begin position="235"/>
        <end position="395"/>
    </location>
</feature>
<dbReference type="GO" id="GO:0016627">
    <property type="term" value="F:oxidoreductase activity, acting on the CH-CH group of donors"/>
    <property type="evidence" value="ECO:0007669"/>
    <property type="project" value="InterPro"/>
</dbReference>
<feature type="domain" description="Acyl-CoA oxidase/dehydrogenase middle" evidence="8">
    <location>
        <begin position="128"/>
        <end position="222"/>
    </location>
</feature>
<comment type="similarity">
    <text evidence="2 6">Belongs to the acyl-CoA dehydrogenase family.</text>
</comment>
<evidence type="ECO:0000259" key="8">
    <source>
        <dbReference type="Pfam" id="PF02770"/>
    </source>
</evidence>
<proteinExistence type="inferred from homology"/>
<dbReference type="Proteomes" id="UP000053176">
    <property type="component" value="Unassembled WGS sequence"/>
</dbReference>
<keyword evidence="5 6" id="KW-0560">Oxidoreductase</keyword>
<dbReference type="InterPro" id="IPR006091">
    <property type="entry name" value="Acyl-CoA_Oxase/DH_mid-dom"/>
</dbReference>
<feature type="domain" description="Acyl-CoA dehydrogenase/oxidase N-terminal" evidence="9">
    <location>
        <begin position="10"/>
        <end position="123"/>
    </location>
</feature>
<dbReference type="InterPro" id="IPR036250">
    <property type="entry name" value="AcylCo_DH-like_C"/>
</dbReference>
<dbReference type="SUPFAM" id="SSF56645">
    <property type="entry name" value="Acyl-CoA dehydrogenase NM domain-like"/>
    <property type="match status" value="1"/>
</dbReference>
<protein>
    <recommendedName>
        <fullName evidence="12">Acyl-CoA dehydrogenase</fullName>
    </recommendedName>
</protein>
<keyword evidence="3 6" id="KW-0285">Flavoprotein</keyword>
<evidence type="ECO:0000256" key="1">
    <source>
        <dbReference type="ARBA" id="ARBA00001974"/>
    </source>
</evidence>
<dbReference type="PANTHER" id="PTHR43292">
    <property type="entry name" value="ACYL-COA DEHYDROGENASE"/>
    <property type="match status" value="1"/>
</dbReference>
<dbReference type="SUPFAM" id="SSF47203">
    <property type="entry name" value="Acyl-CoA dehydrogenase C-terminal domain-like"/>
    <property type="match status" value="1"/>
</dbReference>
<evidence type="ECO:0000259" key="7">
    <source>
        <dbReference type="Pfam" id="PF00441"/>
    </source>
</evidence>
<dbReference type="GO" id="GO:0005886">
    <property type="term" value="C:plasma membrane"/>
    <property type="evidence" value="ECO:0007669"/>
    <property type="project" value="TreeGrafter"/>
</dbReference>
<dbReference type="Pfam" id="PF02770">
    <property type="entry name" value="Acyl-CoA_dh_M"/>
    <property type="match status" value="1"/>
</dbReference>
<accession>A0A101KU16</accession>
<dbReference type="EMBL" id="LPWA01000100">
    <property type="protein sequence ID" value="KUM27011.1"/>
    <property type="molecule type" value="Genomic_DNA"/>
</dbReference>
<evidence type="ECO:0000313" key="10">
    <source>
        <dbReference type="EMBL" id="KUM27011.1"/>
    </source>
</evidence>
<gene>
    <name evidence="10" type="ORF">AU467_18805</name>
</gene>
<dbReference type="InterPro" id="IPR046373">
    <property type="entry name" value="Acyl-CoA_Oxase/DH_mid-dom_sf"/>
</dbReference>
<dbReference type="FunFam" id="2.40.110.10:FF:000011">
    <property type="entry name" value="Acyl-CoA dehydrogenase FadE34"/>
    <property type="match status" value="1"/>
</dbReference>
<evidence type="ECO:0000259" key="9">
    <source>
        <dbReference type="Pfam" id="PF02771"/>
    </source>
</evidence>
<organism evidence="10 11">
    <name type="scientific">Rhizobium loti</name>
    <name type="common">Mesorhizobium loti</name>
    <dbReference type="NCBI Taxonomy" id="381"/>
    <lineage>
        <taxon>Bacteria</taxon>
        <taxon>Pseudomonadati</taxon>
        <taxon>Pseudomonadota</taxon>
        <taxon>Alphaproteobacteria</taxon>
        <taxon>Hyphomicrobiales</taxon>
        <taxon>Phyllobacteriaceae</taxon>
        <taxon>Mesorhizobium</taxon>
    </lineage>
</organism>
<name>A0A101KU16_RHILI</name>
<dbReference type="Gene3D" id="2.40.110.10">
    <property type="entry name" value="Butyryl-CoA Dehydrogenase, subunit A, domain 2"/>
    <property type="match status" value="1"/>
</dbReference>
<dbReference type="Gene3D" id="1.20.140.10">
    <property type="entry name" value="Butyryl-CoA Dehydrogenase, subunit A, domain 3"/>
    <property type="match status" value="1"/>
</dbReference>
<comment type="cofactor">
    <cofactor evidence="1 6">
        <name>FAD</name>
        <dbReference type="ChEBI" id="CHEBI:57692"/>
    </cofactor>
</comment>
<evidence type="ECO:0000256" key="2">
    <source>
        <dbReference type="ARBA" id="ARBA00009347"/>
    </source>
</evidence>
<dbReference type="Pfam" id="PF00441">
    <property type="entry name" value="Acyl-CoA_dh_1"/>
    <property type="match status" value="1"/>
</dbReference>
<dbReference type="InterPro" id="IPR052161">
    <property type="entry name" value="Mycobact_Acyl-CoA_DH"/>
</dbReference>
<dbReference type="InterPro" id="IPR009075">
    <property type="entry name" value="AcylCo_DH/oxidase_C"/>
</dbReference>
<evidence type="ECO:0000256" key="3">
    <source>
        <dbReference type="ARBA" id="ARBA00022630"/>
    </source>
</evidence>